<protein>
    <submittedName>
        <fullName evidence="2">Uncharacterized protein</fullName>
    </submittedName>
</protein>
<dbReference type="AlphaFoldDB" id="A0A804Q096"/>
<evidence type="ECO:0000313" key="3">
    <source>
        <dbReference type="Proteomes" id="UP000007305"/>
    </source>
</evidence>
<sequence length="232" mass="24496">MASSKPAPSPFSPAPSSKLNASRAPCSCLPHGCAQELPLSHGAQKRAPKPAPFPTPRQAVARPGPTPLLGQQPWRPSPSSLWASSSISLLHGSSSSFPWRLHLQLRPAAMVPKLSAPSLSNAAAHELAPSLLFPVTARKHRISRPLSGLGGAAPPLLSPPRRPFEMAPNSPSTFPTSSRCHCCARAMCSAKCRGRRVVAAPSTLTGWSLFCAAPNRAVETRASGRRRALPVR</sequence>
<reference evidence="2" key="3">
    <citation type="submission" date="2021-05" db="UniProtKB">
        <authorList>
            <consortium name="EnsemblPlants"/>
        </authorList>
    </citation>
    <scope>IDENTIFICATION</scope>
    <source>
        <strain evidence="2">cv. B73</strain>
    </source>
</reference>
<dbReference type="InParanoid" id="A0A804Q096"/>
<dbReference type="KEGG" id="zma:103630031"/>
<proteinExistence type="predicted"/>
<feature type="region of interest" description="Disordered" evidence="1">
    <location>
        <begin position="1"/>
        <end position="25"/>
    </location>
</feature>
<keyword evidence="3" id="KW-1185">Reference proteome</keyword>
<evidence type="ECO:0000256" key="1">
    <source>
        <dbReference type="SAM" id="MobiDB-lite"/>
    </source>
</evidence>
<evidence type="ECO:0000313" key="2">
    <source>
        <dbReference type="EnsemblPlants" id="Zm00001eb281910_P001"/>
    </source>
</evidence>
<dbReference type="GeneID" id="103630031"/>
<dbReference type="Proteomes" id="UP000007305">
    <property type="component" value="Chromosome 6"/>
</dbReference>
<reference evidence="3" key="1">
    <citation type="journal article" date="2009" name="Science">
        <title>The B73 maize genome: complexity, diversity, and dynamics.</title>
        <authorList>
            <person name="Schnable P.S."/>
            <person name="Ware D."/>
            <person name="Fulton R.S."/>
            <person name="Stein J.C."/>
            <person name="Wei F."/>
            <person name="Pasternak S."/>
            <person name="Liang C."/>
            <person name="Zhang J."/>
            <person name="Fulton L."/>
            <person name="Graves T.A."/>
            <person name="Minx P."/>
            <person name="Reily A.D."/>
            <person name="Courtney L."/>
            <person name="Kruchowski S.S."/>
            <person name="Tomlinson C."/>
            <person name="Strong C."/>
            <person name="Delehaunty K."/>
            <person name="Fronick C."/>
            <person name="Courtney B."/>
            <person name="Rock S.M."/>
            <person name="Belter E."/>
            <person name="Du F."/>
            <person name="Kim K."/>
            <person name="Abbott R.M."/>
            <person name="Cotton M."/>
            <person name="Levy A."/>
            <person name="Marchetto P."/>
            <person name="Ochoa K."/>
            <person name="Jackson S.M."/>
            <person name="Gillam B."/>
            <person name="Chen W."/>
            <person name="Yan L."/>
            <person name="Higginbotham J."/>
            <person name="Cardenas M."/>
            <person name="Waligorski J."/>
            <person name="Applebaum E."/>
            <person name="Phelps L."/>
            <person name="Falcone J."/>
            <person name="Kanchi K."/>
            <person name="Thane T."/>
            <person name="Scimone A."/>
            <person name="Thane N."/>
            <person name="Henke J."/>
            <person name="Wang T."/>
            <person name="Ruppert J."/>
            <person name="Shah N."/>
            <person name="Rotter K."/>
            <person name="Hodges J."/>
            <person name="Ingenthron E."/>
            <person name="Cordes M."/>
            <person name="Kohlberg S."/>
            <person name="Sgro J."/>
            <person name="Delgado B."/>
            <person name="Mead K."/>
            <person name="Chinwalla A."/>
            <person name="Leonard S."/>
            <person name="Crouse K."/>
            <person name="Collura K."/>
            <person name="Kudrna D."/>
            <person name="Currie J."/>
            <person name="He R."/>
            <person name="Angelova A."/>
            <person name="Rajasekar S."/>
            <person name="Mueller T."/>
            <person name="Lomeli R."/>
            <person name="Scara G."/>
            <person name="Ko A."/>
            <person name="Delaney K."/>
            <person name="Wissotski M."/>
            <person name="Lopez G."/>
            <person name="Campos D."/>
            <person name="Braidotti M."/>
            <person name="Ashley E."/>
            <person name="Golser W."/>
            <person name="Kim H."/>
            <person name="Lee S."/>
            <person name="Lin J."/>
            <person name="Dujmic Z."/>
            <person name="Kim W."/>
            <person name="Talag J."/>
            <person name="Zuccolo A."/>
            <person name="Fan C."/>
            <person name="Sebastian A."/>
            <person name="Kramer M."/>
            <person name="Spiegel L."/>
            <person name="Nascimento L."/>
            <person name="Zutavern T."/>
            <person name="Miller B."/>
            <person name="Ambroise C."/>
            <person name="Muller S."/>
            <person name="Spooner W."/>
            <person name="Narechania A."/>
            <person name="Ren L."/>
            <person name="Wei S."/>
            <person name="Kumari S."/>
            <person name="Faga B."/>
            <person name="Levy M.J."/>
            <person name="McMahan L."/>
            <person name="Van Buren P."/>
            <person name="Vaughn M.W."/>
            <person name="Ying K."/>
            <person name="Yeh C.-T."/>
            <person name="Emrich S.J."/>
            <person name="Jia Y."/>
            <person name="Kalyanaraman A."/>
            <person name="Hsia A.-P."/>
            <person name="Barbazuk W.B."/>
            <person name="Baucom R.S."/>
            <person name="Brutnell T.P."/>
            <person name="Carpita N.C."/>
            <person name="Chaparro C."/>
            <person name="Chia J.-M."/>
            <person name="Deragon J.-M."/>
            <person name="Estill J.C."/>
            <person name="Fu Y."/>
            <person name="Jeddeloh J.A."/>
            <person name="Han Y."/>
            <person name="Lee H."/>
            <person name="Li P."/>
            <person name="Lisch D.R."/>
            <person name="Liu S."/>
            <person name="Liu Z."/>
            <person name="Nagel D.H."/>
            <person name="McCann M.C."/>
            <person name="SanMiguel P."/>
            <person name="Myers A.M."/>
            <person name="Nettleton D."/>
            <person name="Nguyen J."/>
            <person name="Penning B.W."/>
            <person name="Ponnala L."/>
            <person name="Schneider K.L."/>
            <person name="Schwartz D.C."/>
            <person name="Sharma A."/>
            <person name="Soderlund C."/>
            <person name="Springer N.M."/>
            <person name="Sun Q."/>
            <person name="Wang H."/>
            <person name="Waterman M."/>
            <person name="Westerman R."/>
            <person name="Wolfgruber T.K."/>
            <person name="Yang L."/>
            <person name="Yu Y."/>
            <person name="Zhang L."/>
            <person name="Zhou S."/>
            <person name="Zhu Q."/>
            <person name="Bennetzen J.L."/>
            <person name="Dawe R.K."/>
            <person name="Jiang J."/>
            <person name="Jiang N."/>
            <person name="Presting G.G."/>
            <person name="Wessler S.R."/>
            <person name="Aluru S."/>
            <person name="Martienssen R.A."/>
            <person name="Clifton S.W."/>
            <person name="McCombie W.R."/>
            <person name="Wing R.A."/>
            <person name="Wilson R.K."/>
        </authorList>
    </citation>
    <scope>NUCLEOTIDE SEQUENCE [LARGE SCALE GENOMIC DNA]</scope>
    <source>
        <strain evidence="3">cv. B73</strain>
    </source>
</reference>
<dbReference type="RefSeq" id="XP_020395813.1">
    <property type="nucleotide sequence ID" value="XM_020540224.2"/>
</dbReference>
<feature type="region of interest" description="Disordered" evidence="1">
    <location>
        <begin position="39"/>
        <end position="75"/>
    </location>
</feature>
<name>A0A804Q096_MAIZE</name>
<reference evidence="2" key="2">
    <citation type="submission" date="2019-07" db="EMBL/GenBank/DDBJ databases">
        <authorList>
            <person name="Seetharam A."/>
            <person name="Woodhouse M."/>
            <person name="Cannon E."/>
        </authorList>
    </citation>
    <scope>NUCLEOTIDE SEQUENCE [LARGE SCALE GENOMIC DNA]</scope>
    <source>
        <strain evidence="2">cv. B73</strain>
    </source>
</reference>
<dbReference type="EnsemblPlants" id="Zm00001eb281910_T001">
    <property type="protein sequence ID" value="Zm00001eb281910_P001"/>
    <property type="gene ID" value="Zm00001eb281910"/>
</dbReference>
<gene>
    <name evidence="2" type="primary">LOC103630031</name>
</gene>
<dbReference type="Gramene" id="Zm00001eb281910_T001">
    <property type="protein sequence ID" value="Zm00001eb281910_P001"/>
    <property type="gene ID" value="Zm00001eb281910"/>
</dbReference>
<organism evidence="2 3">
    <name type="scientific">Zea mays</name>
    <name type="common">Maize</name>
    <dbReference type="NCBI Taxonomy" id="4577"/>
    <lineage>
        <taxon>Eukaryota</taxon>
        <taxon>Viridiplantae</taxon>
        <taxon>Streptophyta</taxon>
        <taxon>Embryophyta</taxon>
        <taxon>Tracheophyta</taxon>
        <taxon>Spermatophyta</taxon>
        <taxon>Magnoliopsida</taxon>
        <taxon>Liliopsida</taxon>
        <taxon>Poales</taxon>
        <taxon>Poaceae</taxon>
        <taxon>PACMAD clade</taxon>
        <taxon>Panicoideae</taxon>
        <taxon>Andropogonodae</taxon>
        <taxon>Andropogoneae</taxon>
        <taxon>Tripsacinae</taxon>
        <taxon>Zea</taxon>
    </lineage>
</organism>
<accession>A0A804Q096</accession>